<keyword evidence="1" id="KW-0808">Transferase</keyword>
<name>A0A9X7C8I4_BACCE</name>
<dbReference type="PANTHER" id="PTHR34047">
    <property type="entry name" value="NUCLEAR INTRON MATURASE 1, MITOCHONDRIAL-RELATED"/>
    <property type="match status" value="1"/>
</dbReference>
<keyword evidence="1" id="KW-0695">RNA-directed DNA polymerase</keyword>
<sequence length="133" mass="15268">MRRPELILDALSKKARNKEYVFEGLYKNLYNPDFFLKAYGNIYAKEGNMTEGTDGKTIDGFNLELVEKLIESLKKESYKPEPARRKYIPKKDGKQRPLGIPSFNDKLVQEVVRQILGSIYEVRFLDGSGAKTS</sequence>
<evidence type="ECO:0000313" key="2">
    <source>
        <dbReference type="Proteomes" id="UP000223834"/>
    </source>
</evidence>
<dbReference type="InterPro" id="IPR051083">
    <property type="entry name" value="GrpII_Intron_Splice-Mob/Def"/>
</dbReference>
<dbReference type="InterPro" id="IPR043502">
    <property type="entry name" value="DNA/RNA_pol_sf"/>
</dbReference>
<dbReference type="AlphaFoldDB" id="A0A9X7C8I4"/>
<dbReference type="PANTHER" id="PTHR34047:SF8">
    <property type="entry name" value="PROTEIN YKFC"/>
    <property type="match status" value="1"/>
</dbReference>
<dbReference type="Proteomes" id="UP000223834">
    <property type="component" value="Unassembled WGS sequence"/>
</dbReference>
<keyword evidence="1" id="KW-0548">Nucleotidyltransferase</keyword>
<feature type="non-terminal residue" evidence="1">
    <location>
        <position position="133"/>
    </location>
</feature>
<evidence type="ECO:0000313" key="1">
    <source>
        <dbReference type="EMBL" id="PGO68763.1"/>
    </source>
</evidence>
<organism evidence="1 2">
    <name type="scientific">Bacillus cereus</name>
    <dbReference type="NCBI Taxonomy" id="1396"/>
    <lineage>
        <taxon>Bacteria</taxon>
        <taxon>Bacillati</taxon>
        <taxon>Bacillota</taxon>
        <taxon>Bacilli</taxon>
        <taxon>Bacillales</taxon>
        <taxon>Bacillaceae</taxon>
        <taxon>Bacillus</taxon>
        <taxon>Bacillus cereus group</taxon>
    </lineage>
</organism>
<proteinExistence type="predicted"/>
<dbReference type="GO" id="GO:0003964">
    <property type="term" value="F:RNA-directed DNA polymerase activity"/>
    <property type="evidence" value="ECO:0007669"/>
    <property type="project" value="UniProtKB-KW"/>
</dbReference>
<reference evidence="1 2" key="1">
    <citation type="submission" date="2017-09" db="EMBL/GenBank/DDBJ databases">
        <title>Large-scale bioinformatics analysis of Bacillus genomes uncovers conserved roles of natural products in bacterial physiology.</title>
        <authorList>
            <consortium name="Agbiome Team Llc"/>
            <person name="Bleich R.M."/>
            <person name="Grubbs K.J."/>
            <person name="Santa Maria K.C."/>
            <person name="Allen S.E."/>
            <person name="Farag S."/>
            <person name="Shank E.A."/>
            <person name="Bowers A."/>
        </authorList>
    </citation>
    <scope>NUCLEOTIDE SEQUENCE [LARGE SCALE GENOMIC DNA]</scope>
    <source>
        <strain evidence="1 2">AFS049141</strain>
    </source>
</reference>
<accession>A0A9X7C8I4</accession>
<dbReference type="SUPFAM" id="SSF56672">
    <property type="entry name" value="DNA/RNA polymerases"/>
    <property type="match status" value="1"/>
</dbReference>
<dbReference type="EMBL" id="NUIQ01000202">
    <property type="protein sequence ID" value="PGO68763.1"/>
    <property type="molecule type" value="Genomic_DNA"/>
</dbReference>
<gene>
    <name evidence="1" type="ORF">CN980_21920</name>
</gene>
<protein>
    <submittedName>
        <fullName evidence="1">Reverse transcriptase</fullName>
    </submittedName>
</protein>
<comment type="caution">
    <text evidence="1">The sequence shown here is derived from an EMBL/GenBank/DDBJ whole genome shotgun (WGS) entry which is preliminary data.</text>
</comment>